<proteinExistence type="predicted"/>
<dbReference type="EMBL" id="LKTM01000342">
    <property type="protein sequence ID" value="KQH76809.1"/>
    <property type="molecule type" value="Genomic_DNA"/>
</dbReference>
<organism evidence="2 3">
    <name type="scientific">Mycobacterium gordonae</name>
    <dbReference type="NCBI Taxonomy" id="1778"/>
    <lineage>
        <taxon>Bacteria</taxon>
        <taxon>Bacillati</taxon>
        <taxon>Actinomycetota</taxon>
        <taxon>Actinomycetes</taxon>
        <taxon>Mycobacteriales</taxon>
        <taxon>Mycobacteriaceae</taxon>
        <taxon>Mycobacterium</taxon>
    </lineage>
</organism>
<sequence>MRTFFEVVSRAKYFVHFCSYGMSHQLIGALKMASMRVPVYGFASNVEPSTRVELTEYPTEAPGLIAKVIPTEQNIYDAPHQKLLIVDGLVAFKGSANLTMAGLRRADRGLDLSETVTDYAEITELNNTLFAPIWRKITAPEDVFSRPRISDW</sequence>
<reference evidence="2 3" key="1">
    <citation type="submission" date="2015-10" db="EMBL/GenBank/DDBJ databases">
        <title>Mycobacterium gordonae draft genome assembly.</title>
        <authorList>
            <person name="Ustinova V."/>
            <person name="Smirnova T."/>
            <person name="Blagodatskikh K."/>
            <person name="Varlamov D."/>
            <person name="Larionova E."/>
            <person name="Chernousova L."/>
        </authorList>
    </citation>
    <scope>NUCLEOTIDE SEQUENCE [LARGE SCALE GENOMIC DNA]</scope>
    <source>
        <strain evidence="2 3">CTRI 14-8773</strain>
    </source>
</reference>
<dbReference type="Pfam" id="PF00614">
    <property type="entry name" value="PLDc"/>
    <property type="match status" value="1"/>
</dbReference>
<dbReference type="Gene3D" id="3.30.870.10">
    <property type="entry name" value="Endonuclease Chain A"/>
    <property type="match status" value="1"/>
</dbReference>
<dbReference type="GO" id="GO:0003824">
    <property type="term" value="F:catalytic activity"/>
    <property type="evidence" value="ECO:0007669"/>
    <property type="project" value="InterPro"/>
</dbReference>
<evidence type="ECO:0000259" key="1">
    <source>
        <dbReference type="PROSITE" id="PS50035"/>
    </source>
</evidence>
<dbReference type="SUPFAM" id="SSF56024">
    <property type="entry name" value="Phospholipase D/nuclease"/>
    <property type="match status" value="1"/>
</dbReference>
<evidence type="ECO:0000313" key="2">
    <source>
        <dbReference type="EMBL" id="KQH76809.1"/>
    </source>
</evidence>
<feature type="domain" description="PLD phosphodiesterase" evidence="1">
    <location>
        <begin position="75"/>
        <end position="102"/>
    </location>
</feature>
<name>A0A0Q2LL67_MYCGO</name>
<dbReference type="AlphaFoldDB" id="A0A0Q2LL67"/>
<dbReference type="GO" id="GO:0006793">
    <property type="term" value="P:phosphorus metabolic process"/>
    <property type="evidence" value="ECO:0007669"/>
    <property type="project" value="UniProtKB-ARBA"/>
</dbReference>
<gene>
    <name evidence="2" type="ORF">AO501_23330</name>
</gene>
<dbReference type="Proteomes" id="UP000051677">
    <property type="component" value="Unassembled WGS sequence"/>
</dbReference>
<accession>A0A0Q2LL67</accession>
<evidence type="ECO:0000313" key="3">
    <source>
        <dbReference type="Proteomes" id="UP000051677"/>
    </source>
</evidence>
<comment type="caution">
    <text evidence="2">The sequence shown here is derived from an EMBL/GenBank/DDBJ whole genome shotgun (WGS) entry which is preliminary data.</text>
</comment>
<protein>
    <recommendedName>
        <fullName evidence="1">PLD phosphodiesterase domain-containing protein</fullName>
    </recommendedName>
</protein>
<dbReference type="InterPro" id="IPR001736">
    <property type="entry name" value="PLipase_D/transphosphatidylase"/>
</dbReference>
<dbReference type="PROSITE" id="PS50035">
    <property type="entry name" value="PLD"/>
    <property type="match status" value="1"/>
</dbReference>